<sequence length="198" mass="23244">MHEDDDLMLRIQSGETDAYETLVQKYQPQLIGFFYRNIRDSQMAEDLSQDTMLRIYDQAWDYLPRGKFRGWMYRIARNLMIDSIRRQSRDALVHAYKGKKEDEDDGLARIRDEILSPQDRAHQAELSELVDSLLQEIPDEQRLTFTLHHYSQLSLPEVAEIMESALPTTKSRLRLAREKLQEKLKERGIDASHSTSDS</sequence>
<evidence type="ECO:0000313" key="9">
    <source>
        <dbReference type="Proteomes" id="UP000317178"/>
    </source>
</evidence>
<dbReference type="InterPro" id="IPR014284">
    <property type="entry name" value="RNA_pol_sigma-70_dom"/>
</dbReference>
<evidence type="ECO:0000256" key="3">
    <source>
        <dbReference type="ARBA" id="ARBA00023082"/>
    </source>
</evidence>
<keyword evidence="3" id="KW-0731">Sigma factor</keyword>
<evidence type="ECO:0000256" key="2">
    <source>
        <dbReference type="ARBA" id="ARBA00023015"/>
    </source>
</evidence>
<feature type="domain" description="RNA polymerase sigma-70 region 2" evidence="6">
    <location>
        <begin position="22"/>
        <end position="89"/>
    </location>
</feature>
<dbReference type="PANTHER" id="PTHR43133">
    <property type="entry name" value="RNA POLYMERASE ECF-TYPE SIGMA FACTO"/>
    <property type="match status" value="1"/>
</dbReference>
<dbReference type="KEGG" id="plon:Pla110_11270"/>
<dbReference type="OrthoDB" id="9795666at2"/>
<dbReference type="InterPro" id="IPR007627">
    <property type="entry name" value="RNA_pol_sigma70_r2"/>
</dbReference>
<keyword evidence="9" id="KW-1185">Reference proteome</keyword>
<comment type="similarity">
    <text evidence="1">Belongs to the sigma-70 factor family. ECF subfamily.</text>
</comment>
<reference evidence="8 9" key="1">
    <citation type="submission" date="2019-02" db="EMBL/GenBank/DDBJ databases">
        <title>Deep-cultivation of Planctomycetes and their phenomic and genomic characterization uncovers novel biology.</title>
        <authorList>
            <person name="Wiegand S."/>
            <person name="Jogler M."/>
            <person name="Boedeker C."/>
            <person name="Pinto D."/>
            <person name="Vollmers J."/>
            <person name="Rivas-Marin E."/>
            <person name="Kohn T."/>
            <person name="Peeters S.H."/>
            <person name="Heuer A."/>
            <person name="Rast P."/>
            <person name="Oberbeckmann S."/>
            <person name="Bunk B."/>
            <person name="Jeske O."/>
            <person name="Meyerdierks A."/>
            <person name="Storesund J.E."/>
            <person name="Kallscheuer N."/>
            <person name="Luecker S."/>
            <person name="Lage O.M."/>
            <person name="Pohl T."/>
            <person name="Merkel B.J."/>
            <person name="Hornburger P."/>
            <person name="Mueller R.-W."/>
            <person name="Bruemmer F."/>
            <person name="Labrenz M."/>
            <person name="Spormann A.M."/>
            <person name="Op den Camp H."/>
            <person name="Overmann J."/>
            <person name="Amann R."/>
            <person name="Jetten M.S.M."/>
            <person name="Mascher T."/>
            <person name="Medema M.H."/>
            <person name="Devos D.P."/>
            <person name="Kaster A.-K."/>
            <person name="Ovreas L."/>
            <person name="Rohde M."/>
            <person name="Galperin M.Y."/>
            <person name="Jogler C."/>
        </authorList>
    </citation>
    <scope>NUCLEOTIDE SEQUENCE [LARGE SCALE GENOMIC DNA]</scope>
    <source>
        <strain evidence="8 9">Pla110</strain>
    </source>
</reference>
<dbReference type="GO" id="GO:0006352">
    <property type="term" value="P:DNA-templated transcription initiation"/>
    <property type="evidence" value="ECO:0007669"/>
    <property type="project" value="InterPro"/>
</dbReference>
<dbReference type="NCBIfam" id="TIGR02937">
    <property type="entry name" value="sigma70-ECF"/>
    <property type="match status" value="1"/>
</dbReference>
<dbReference type="PANTHER" id="PTHR43133:SF8">
    <property type="entry name" value="RNA POLYMERASE SIGMA FACTOR HI_1459-RELATED"/>
    <property type="match status" value="1"/>
</dbReference>
<dbReference type="EMBL" id="CP036281">
    <property type="protein sequence ID" value="QDU79417.1"/>
    <property type="molecule type" value="Genomic_DNA"/>
</dbReference>
<evidence type="ECO:0000256" key="5">
    <source>
        <dbReference type="ARBA" id="ARBA00023163"/>
    </source>
</evidence>
<dbReference type="GO" id="GO:0003677">
    <property type="term" value="F:DNA binding"/>
    <property type="evidence" value="ECO:0007669"/>
    <property type="project" value="UniProtKB-KW"/>
</dbReference>
<dbReference type="SUPFAM" id="SSF88946">
    <property type="entry name" value="Sigma2 domain of RNA polymerase sigma factors"/>
    <property type="match status" value="1"/>
</dbReference>
<keyword evidence="5" id="KW-0804">Transcription</keyword>
<gene>
    <name evidence="8" type="primary">sigW_2</name>
    <name evidence="8" type="ORF">Pla110_11270</name>
</gene>
<accession>A0A518CJN6</accession>
<dbReference type="RefSeq" id="WP_144994004.1">
    <property type="nucleotide sequence ID" value="NZ_CP036281.1"/>
</dbReference>
<evidence type="ECO:0000259" key="7">
    <source>
        <dbReference type="Pfam" id="PF08281"/>
    </source>
</evidence>
<protein>
    <submittedName>
        <fullName evidence="8">ECF RNA polymerase sigma factor SigW</fullName>
    </submittedName>
</protein>
<feature type="domain" description="RNA polymerase sigma factor 70 region 4 type 2" evidence="7">
    <location>
        <begin position="128"/>
        <end position="180"/>
    </location>
</feature>
<name>A0A518CJN6_9PLAN</name>
<dbReference type="SUPFAM" id="SSF88659">
    <property type="entry name" value="Sigma3 and sigma4 domains of RNA polymerase sigma factors"/>
    <property type="match status" value="1"/>
</dbReference>
<dbReference type="GO" id="GO:0016987">
    <property type="term" value="F:sigma factor activity"/>
    <property type="evidence" value="ECO:0007669"/>
    <property type="project" value="UniProtKB-KW"/>
</dbReference>
<evidence type="ECO:0000259" key="6">
    <source>
        <dbReference type="Pfam" id="PF04542"/>
    </source>
</evidence>
<dbReference type="InterPro" id="IPR013249">
    <property type="entry name" value="RNA_pol_sigma70_r4_t2"/>
</dbReference>
<dbReference type="InterPro" id="IPR013324">
    <property type="entry name" value="RNA_pol_sigma_r3/r4-like"/>
</dbReference>
<dbReference type="Pfam" id="PF08281">
    <property type="entry name" value="Sigma70_r4_2"/>
    <property type="match status" value="1"/>
</dbReference>
<dbReference type="AlphaFoldDB" id="A0A518CJN6"/>
<dbReference type="InterPro" id="IPR036388">
    <property type="entry name" value="WH-like_DNA-bd_sf"/>
</dbReference>
<proteinExistence type="inferred from homology"/>
<dbReference type="Pfam" id="PF04542">
    <property type="entry name" value="Sigma70_r2"/>
    <property type="match status" value="1"/>
</dbReference>
<keyword evidence="2" id="KW-0805">Transcription regulation</keyword>
<dbReference type="Gene3D" id="1.10.10.10">
    <property type="entry name" value="Winged helix-like DNA-binding domain superfamily/Winged helix DNA-binding domain"/>
    <property type="match status" value="1"/>
</dbReference>
<keyword evidence="4" id="KW-0238">DNA-binding</keyword>
<dbReference type="InterPro" id="IPR013325">
    <property type="entry name" value="RNA_pol_sigma_r2"/>
</dbReference>
<organism evidence="8 9">
    <name type="scientific">Polystyrenella longa</name>
    <dbReference type="NCBI Taxonomy" id="2528007"/>
    <lineage>
        <taxon>Bacteria</taxon>
        <taxon>Pseudomonadati</taxon>
        <taxon>Planctomycetota</taxon>
        <taxon>Planctomycetia</taxon>
        <taxon>Planctomycetales</taxon>
        <taxon>Planctomycetaceae</taxon>
        <taxon>Polystyrenella</taxon>
    </lineage>
</organism>
<evidence type="ECO:0000256" key="1">
    <source>
        <dbReference type="ARBA" id="ARBA00010641"/>
    </source>
</evidence>
<dbReference type="Gene3D" id="1.10.1740.10">
    <property type="match status" value="1"/>
</dbReference>
<evidence type="ECO:0000256" key="4">
    <source>
        <dbReference type="ARBA" id="ARBA00023125"/>
    </source>
</evidence>
<dbReference type="InterPro" id="IPR039425">
    <property type="entry name" value="RNA_pol_sigma-70-like"/>
</dbReference>
<dbReference type="Proteomes" id="UP000317178">
    <property type="component" value="Chromosome"/>
</dbReference>
<evidence type="ECO:0000313" key="8">
    <source>
        <dbReference type="EMBL" id="QDU79417.1"/>
    </source>
</evidence>